<evidence type="ECO:0000259" key="2">
    <source>
        <dbReference type="Pfam" id="PF13966"/>
    </source>
</evidence>
<protein>
    <recommendedName>
        <fullName evidence="5">Reverse transcriptase domain-containing protein</fullName>
    </recommendedName>
</protein>
<proteinExistence type="predicted"/>
<reference evidence="3" key="1">
    <citation type="submission" date="2018-02" db="EMBL/GenBank/DDBJ databases">
        <authorList>
            <person name="Cohen D.B."/>
            <person name="Kent A.D."/>
        </authorList>
    </citation>
    <scope>NUCLEOTIDE SEQUENCE</scope>
</reference>
<dbReference type="InterPro" id="IPR026960">
    <property type="entry name" value="RVT-Znf"/>
</dbReference>
<dbReference type="InterPro" id="IPR000477">
    <property type="entry name" value="RT_dom"/>
</dbReference>
<dbReference type="Pfam" id="PF13966">
    <property type="entry name" value="zf-RVT"/>
    <property type="match status" value="1"/>
</dbReference>
<evidence type="ECO:0008006" key="5">
    <source>
        <dbReference type="Google" id="ProtNLM"/>
    </source>
</evidence>
<dbReference type="Pfam" id="PF00078">
    <property type="entry name" value="RVT_1"/>
    <property type="match status" value="1"/>
</dbReference>
<dbReference type="PANTHER" id="PTHR46890">
    <property type="entry name" value="NON-LTR RETROLELEMENT REVERSE TRANSCRIPTASE-LIKE PROTEIN-RELATED"/>
    <property type="match status" value="1"/>
</dbReference>
<dbReference type="InterPro" id="IPR052343">
    <property type="entry name" value="Retrotransposon-Effector_Assoc"/>
</dbReference>
<dbReference type="PANTHER" id="PTHR46890:SF48">
    <property type="entry name" value="RNA-DIRECTED DNA POLYMERASE"/>
    <property type="match status" value="1"/>
</dbReference>
<feature type="domain" description="Reverse transcriptase" evidence="1">
    <location>
        <begin position="115"/>
        <end position="277"/>
    </location>
</feature>
<dbReference type="InterPro" id="IPR043502">
    <property type="entry name" value="DNA/RNA_pol_sf"/>
</dbReference>
<gene>
    <name evidence="3" type="ORF">FSB_LOCUS45116</name>
    <name evidence="4" type="ORF">FSB_LOCUS53835</name>
</gene>
<sequence length="481" mass="54134">MGNWVHLESEIVVLVKQGFMDLFCTNKVSAPRSLWSINNWSACLSAKDCELLSLPITHAEVKAAFWSLKLHAGFFQKSWLSVGDTVVKEVQNIFQSGVMPEYLNNTMITLIPKCAGADCLSKFRSISLCNFIYKVVTKIIVQRLRPLLSGLISPLQAAFVSGRMGLDNMIIVQELIHSLTLKRGKVVFLAVKIDLEKAYDRLEWHFIRDMLLFFKIPESLIHVIMSCMTTSSISILLNGGKLEPFKPSRGIRQGDPLSPYIFILRMEFFSFLIHERCEEALWDPVTAARELCNTLGIESTPNLGKYLGFPIKYSGRVVLTQAVTSSIPSYVMQGVMLPGEDQLCINNLLVDGVWVLHMLSFDLPLHITLSIRATPIRIASDGKDTLFWNSNVNGVFDTKDAYLLAAGGNSVSHCFHGKWIWKLKTLPKIQLLLWKCFHHSLSVKESLLKCGIILDPVCDICHADNESLIHVLRDCSMARNF</sequence>
<feature type="domain" description="Reverse transcriptase zinc-binding" evidence="2">
    <location>
        <begin position="396"/>
        <end position="480"/>
    </location>
</feature>
<evidence type="ECO:0000259" key="1">
    <source>
        <dbReference type="Pfam" id="PF00078"/>
    </source>
</evidence>
<name>A0A2N9HZR7_FAGSY</name>
<dbReference type="SUPFAM" id="SSF56672">
    <property type="entry name" value="DNA/RNA polymerases"/>
    <property type="match status" value="1"/>
</dbReference>
<evidence type="ECO:0000313" key="3">
    <source>
        <dbReference type="EMBL" id="SPD17234.1"/>
    </source>
</evidence>
<organism evidence="3">
    <name type="scientific">Fagus sylvatica</name>
    <name type="common">Beechnut</name>
    <dbReference type="NCBI Taxonomy" id="28930"/>
    <lineage>
        <taxon>Eukaryota</taxon>
        <taxon>Viridiplantae</taxon>
        <taxon>Streptophyta</taxon>
        <taxon>Embryophyta</taxon>
        <taxon>Tracheophyta</taxon>
        <taxon>Spermatophyta</taxon>
        <taxon>Magnoliopsida</taxon>
        <taxon>eudicotyledons</taxon>
        <taxon>Gunneridae</taxon>
        <taxon>Pentapetalae</taxon>
        <taxon>rosids</taxon>
        <taxon>fabids</taxon>
        <taxon>Fagales</taxon>
        <taxon>Fagaceae</taxon>
        <taxon>Fagus</taxon>
    </lineage>
</organism>
<dbReference type="AlphaFoldDB" id="A0A2N9HZR7"/>
<accession>A0A2N9HZR7</accession>
<dbReference type="EMBL" id="OIVN01004421">
    <property type="protein sequence ID" value="SPD17234.1"/>
    <property type="molecule type" value="Genomic_DNA"/>
</dbReference>
<dbReference type="EMBL" id="OIVN01006137">
    <property type="protein sequence ID" value="SPD25953.1"/>
    <property type="molecule type" value="Genomic_DNA"/>
</dbReference>
<evidence type="ECO:0000313" key="4">
    <source>
        <dbReference type="EMBL" id="SPD25953.1"/>
    </source>
</evidence>
<dbReference type="CDD" id="cd01650">
    <property type="entry name" value="RT_nLTR_like"/>
    <property type="match status" value="1"/>
</dbReference>